<dbReference type="Proteomes" id="UP000241769">
    <property type="component" value="Unassembled WGS sequence"/>
</dbReference>
<organism evidence="2 3">
    <name type="scientific">Planoprotostelium fungivorum</name>
    <dbReference type="NCBI Taxonomy" id="1890364"/>
    <lineage>
        <taxon>Eukaryota</taxon>
        <taxon>Amoebozoa</taxon>
        <taxon>Evosea</taxon>
        <taxon>Variosea</taxon>
        <taxon>Cavosteliida</taxon>
        <taxon>Cavosteliaceae</taxon>
        <taxon>Planoprotostelium</taxon>
    </lineage>
</organism>
<dbReference type="InParanoid" id="A0A2P6NZ76"/>
<protein>
    <submittedName>
        <fullName evidence="2">Uncharacterized protein</fullName>
    </submittedName>
</protein>
<dbReference type="AlphaFoldDB" id="A0A2P6NZ76"/>
<dbReference type="EMBL" id="MDYQ01000004">
    <property type="protein sequence ID" value="PRP89218.1"/>
    <property type="molecule type" value="Genomic_DNA"/>
</dbReference>
<keyword evidence="3" id="KW-1185">Reference proteome</keyword>
<evidence type="ECO:0000313" key="2">
    <source>
        <dbReference type="EMBL" id="PRP89218.1"/>
    </source>
</evidence>
<gene>
    <name evidence="2" type="ORF">PROFUN_02092</name>
</gene>
<proteinExistence type="predicted"/>
<reference evidence="2 3" key="1">
    <citation type="journal article" date="2018" name="Genome Biol. Evol.">
        <title>Multiple Roots of Fruiting Body Formation in Amoebozoa.</title>
        <authorList>
            <person name="Hillmann F."/>
            <person name="Forbes G."/>
            <person name="Novohradska S."/>
            <person name="Ferling I."/>
            <person name="Riege K."/>
            <person name="Groth M."/>
            <person name="Westermann M."/>
            <person name="Marz M."/>
            <person name="Spaller T."/>
            <person name="Winckler T."/>
            <person name="Schaap P."/>
            <person name="Glockner G."/>
        </authorList>
    </citation>
    <scope>NUCLEOTIDE SEQUENCE [LARGE SCALE GENOMIC DNA]</scope>
    <source>
        <strain evidence="2 3">Jena</strain>
    </source>
</reference>
<feature type="compositionally biased region" description="Polar residues" evidence="1">
    <location>
        <begin position="104"/>
        <end position="116"/>
    </location>
</feature>
<evidence type="ECO:0000256" key="1">
    <source>
        <dbReference type="SAM" id="MobiDB-lite"/>
    </source>
</evidence>
<feature type="region of interest" description="Disordered" evidence="1">
    <location>
        <begin position="78"/>
        <end position="116"/>
    </location>
</feature>
<comment type="caution">
    <text evidence="2">The sequence shown here is derived from an EMBL/GenBank/DDBJ whole genome shotgun (WGS) entry which is preliminary data.</text>
</comment>
<sequence length="116" mass="13816">MPRSFNPDNQLYIQTHKTSMKDGVRIRRYRAYSNRRYLCYFPQKPQQRPHMIRVDGRSILPSCRRHYLILLRRTRESSLARSLNPMPQGGERINTQQGQQQQQRDVLSSVTDPSEQ</sequence>
<accession>A0A2P6NZ76</accession>
<evidence type="ECO:0000313" key="3">
    <source>
        <dbReference type="Proteomes" id="UP000241769"/>
    </source>
</evidence>
<name>A0A2P6NZ76_9EUKA</name>